<evidence type="ECO:0000313" key="1">
    <source>
        <dbReference type="EMBL" id="HIU62510.1"/>
    </source>
</evidence>
<accession>A0A9D1SJS5</accession>
<dbReference type="Proteomes" id="UP000824145">
    <property type="component" value="Unassembled WGS sequence"/>
</dbReference>
<protein>
    <recommendedName>
        <fullName evidence="3">DUF91 domain-containing protein</fullName>
    </recommendedName>
</protein>
<proteinExistence type="predicted"/>
<comment type="caution">
    <text evidence="1">The sequence shown here is derived from an EMBL/GenBank/DDBJ whole genome shotgun (WGS) entry which is preliminary data.</text>
</comment>
<gene>
    <name evidence="1" type="ORF">IAB07_01910</name>
</gene>
<reference evidence="1" key="1">
    <citation type="submission" date="2020-10" db="EMBL/GenBank/DDBJ databases">
        <authorList>
            <person name="Gilroy R."/>
        </authorList>
    </citation>
    <scope>NUCLEOTIDE SEQUENCE</scope>
    <source>
        <strain evidence="1">9366</strain>
    </source>
</reference>
<sequence>MAGYIFAVAKDSWNDFCAESLNRGSFTPFVPIIDLSGTDRQIKITYKILLATYSDLVTMKAGDNIYFLSDRKLYGIGKAVNIDLDCKYDNYINASALLSDDQVETDNALTTQATNARWVCFFVPAPQFFKLGVDMDDVLRYKPNAFKMLRAFEGLSFIKIDDEENRALKEYIFLENEKVDRSEEAHFAFDDSLHTSLHDRDLSPYILNLRKALEAHDIDELRSEMLVEAFFLQKVAREQIPFMGRWDHLTHQLIASPFKPLKYIDKIDVFGYRFSEHYPDDPKPITKFLIIELKKDKVNKSTLEQLMQYVDWICDEYASGDYSLIEAYVLGSGIVRNTAQAKQDVCQRSYIASTHPVVQKKWTDVKFIQYQIEEDDISFSLNDLNEE</sequence>
<name>A0A9D1SJS5_9FIRM</name>
<organism evidence="1 2">
    <name type="scientific">Candidatus Caccalectryoclostridium excrementigallinarum</name>
    <dbReference type="NCBI Taxonomy" id="2840710"/>
    <lineage>
        <taxon>Bacteria</taxon>
        <taxon>Bacillati</taxon>
        <taxon>Bacillota</taxon>
        <taxon>Clostridia</taxon>
        <taxon>Christensenellales</taxon>
        <taxon>Christensenellaceae</taxon>
        <taxon>Christensenellaceae incertae sedis</taxon>
        <taxon>Candidatus Caccalectryoclostridium</taxon>
    </lineage>
</organism>
<dbReference type="EMBL" id="DVNJ01000006">
    <property type="protein sequence ID" value="HIU62510.1"/>
    <property type="molecule type" value="Genomic_DNA"/>
</dbReference>
<dbReference type="AlphaFoldDB" id="A0A9D1SJS5"/>
<evidence type="ECO:0008006" key="3">
    <source>
        <dbReference type="Google" id="ProtNLM"/>
    </source>
</evidence>
<evidence type="ECO:0000313" key="2">
    <source>
        <dbReference type="Proteomes" id="UP000824145"/>
    </source>
</evidence>
<reference evidence="1" key="2">
    <citation type="journal article" date="2021" name="PeerJ">
        <title>Extensive microbial diversity within the chicken gut microbiome revealed by metagenomics and culture.</title>
        <authorList>
            <person name="Gilroy R."/>
            <person name="Ravi A."/>
            <person name="Getino M."/>
            <person name="Pursley I."/>
            <person name="Horton D.L."/>
            <person name="Alikhan N.F."/>
            <person name="Baker D."/>
            <person name="Gharbi K."/>
            <person name="Hall N."/>
            <person name="Watson M."/>
            <person name="Adriaenssens E.M."/>
            <person name="Foster-Nyarko E."/>
            <person name="Jarju S."/>
            <person name="Secka A."/>
            <person name="Antonio M."/>
            <person name="Oren A."/>
            <person name="Chaudhuri R.R."/>
            <person name="La Ragione R."/>
            <person name="Hildebrand F."/>
            <person name="Pallen M.J."/>
        </authorList>
    </citation>
    <scope>NUCLEOTIDE SEQUENCE</scope>
    <source>
        <strain evidence="1">9366</strain>
    </source>
</reference>